<reference evidence="2" key="2">
    <citation type="submission" date="2025-09" db="UniProtKB">
        <authorList>
            <consortium name="Ensembl"/>
        </authorList>
    </citation>
    <scope>IDENTIFICATION</scope>
</reference>
<evidence type="ECO:0000313" key="3">
    <source>
        <dbReference type="Proteomes" id="UP000472270"/>
    </source>
</evidence>
<name>A0A673FJP4_9TELE</name>
<feature type="transmembrane region" description="Helical" evidence="1">
    <location>
        <begin position="12"/>
        <end position="36"/>
    </location>
</feature>
<keyword evidence="1" id="KW-1133">Transmembrane helix</keyword>
<organism evidence="2 3">
    <name type="scientific">Sinocyclocheilus rhinocerous</name>
    <dbReference type="NCBI Taxonomy" id="307959"/>
    <lineage>
        <taxon>Eukaryota</taxon>
        <taxon>Metazoa</taxon>
        <taxon>Chordata</taxon>
        <taxon>Craniata</taxon>
        <taxon>Vertebrata</taxon>
        <taxon>Euteleostomi</taxon>
        <taxon>Actinopterygii</taxon>
        <taxon>Neopterygii</taxon>
        <taxon>Teleostei</taxon>
        <taxon>Ostariophysi</taxon>
        <taxon>Cypriniformes</taxon>
        <taxon>Cyprinidae</taxon>
        <taxon>Cyprininae</taxon>
        <taxon>Sinocyclocheilus</taxon>
    </lineage>
</organism>
<dbReference type="Ensembl" id="ENSSRHT00000002922.1">
    <property type="protein sequence ID" value="ENSSRHP00000002813.1"/>
    <property type="gene ID" value="ENSSRHG00000001959.1"/>
</dbReference>
<accession>A0A673FJP4</accession>
<sequence length="47" mass="5214">MNRYLPVARQHFLSALTSTSVVVKSICATVILMYLLSWAANTPYLLG</sequence>
<keyword evidence="1" id="KW-0812">Transmembrane</keyword>
<evidence type="ECO:0000313" key="2">
    <source>
        <dbReference type="Ensembl" id="ENSSRHP00000002813.1"/>
    </source>
</evidence>
<dbReference type="Proteomes" id="UP000472270">
    <property type="component" value="Unassembled WGS sequence"/>
</dbReference>
<keyword evidence="3" id="KW-1185">Reference proteome</keyword>
<reference evidence="2" key="1">
    <citation type="submission" date="2025-08" db="UniProtKB">
        <authorList>
            <consortium name="Ensembl"/>
        </authorList>
    </citation>
    <scope>IDENTIFICATION</scope>
</reference>
<dbReference type="AlphaFoldDB" id="A0A673FJP4"/>
<keyword evidence="1" id="KW-0472">Membrane</keyword>
<protein>
    <submittedName>
        <fullName evidence="2">Uncharacterized protein</fullName>
    </submittedName>
</protein>
<proteinExistence type="predicted"/>
<evidence type="ECO:0000256" key="1">
    <source>
        <dbReference type="SAM" id="Phobius"/>
    </source>
</evidence>